<evidence type="ECO:0000313" key="1">
    <source>
        <dbReference type="EMBL" id="KAK7422751.1"/>
    </source>
</evidence>
<dbReference type="EMBL" id="JAZAVK010000105">
    <property type="protein sequence ID" value="KAK7422751.1"/>
    <property type="molecule type" value="Genomic_DNA"/>
</dbReference>
<proteinExistence type="predicted"/>
<dbReference type="Proteomes" id="UP001498421">
    <property type="component" value="Unassembled WGS sequence"/>
</dbReference>
<accession>A0ABR1HP58</accession>
<gene>
    <name evidence="1" type="ORF">QQZ08_009376</name>
</gene>
<organism evidence="1 2">
    <name type="scientific">Neonectria magnoliae</name>
    <dbReference type="NCBI Taxonomy" id="2732573"/>
    <lineage>
        <taxon>Eukaryota</taxon>
        <taxon>Fungi</taxon>
        <taxon>Dikarya</taxon>
        <taxon>Ascomycota</taxon>
        <taxon>Pezizomycotina</taxon>
        <taxon>Sordariomycetes</taxon>
        <taxon>Hypocreomycetidae</taxon>
        <taxon>Hypocreales</taxon>
        <taxon>Nectriaceae</taxon>
        <taxon>Neonectria</taxon>
    </lineage>
</organism>
<keyword evidence="2" id="KW-1185">Reference proteome</keyword>
<protein>
    <submittedName>
        <fullName evidence="1">Uncharacterized protein</fullName>
    </submittedName>
</protein>
<evidence type="ECO:0000313" key="2">
    <source>
        <dbReference type="Proteomes" id="UP001498421"/>
    </source>
</evidence>
<name>A0ABR1HP58_9HYPO</name>
<reference evidence="1 2" key="1">
    <citation type="journal article" date="2025" name="Microbiol. Resour. Announc.">
        <title>Draft genome sequences for Neonectria magnoliae and Neonectria punicea, canker pathogens of Liriodendron tulipifera and Acer saccharum in West Virginia.</title>
        <authorList>
            <person name="Petronek H.M."/>
            <person name="Kasson M.T."/>
            <person name="Metheny A.M."/>
            <person name="Stauder C.M."/>
            <person name="Lovett B."/>
            <person name="Lynch S.C."/>
            <person name="Garnas J.R."/>
            <person name="Kasson L.R."/>
            <person name="Stajich J.E."/>
        </authorList>
    </citation>
    <scope>NUCLEOTIDE SEQUENCE [LARGE SCALE GENOMIC DNA]</scope>
    <source>
        <strain evidence="1 2">NRRL 64651</strain>
    </source>
</reference>
<comment type="caution">
    <text evidence="1">The sequence shown here is derived from an EMBL/GenBank/DDBJ whole genome shotgun (WGS) entry which is preliminary data.</text>
</comment>
<sequence>MIPAFGNTSSDDNSSFYVLNADILAVGNAVLNTIGGSVEDVGQGSDRVFAYENSTIRIIGTKINVEGGSSGGIEVTGGGSLGLDD</sequence>